<evidence type="ECO:0000256" key="1">
    <source>
        <dbReference type="ARBA" id="ARBA00022723"/>
    </source>
</evidence>
<keyword evidence="3 7" id="KW-0067">ATP-binding</keyword>
<dbReference type="Gene3D" id="3.40.50.300">
    <property type="entry name" value="P-loop containing nucleotide triphosphate hydrolases"/>
    <property type="match status" value="1"/>
</dbReference>
<keyword evidence="2 7" id="KW-0547">Nucleotide-binding</keyword>
<dbReference type="GO" id="GO:0046872">
    <property type="term" value="F:metal ion binding"/>
    <property type="evidence" value="ECO:0007669"/>
    <property type="project" value="UniProtKB-KW"/>
</dbReference>
<protein>
    <recommendedName>
        <fullName evidence="7">Iron-sulfur cluster carrier protein</fullName>
    </recommendedName>
</protein>
<reference evidence="8" key="1">
    <citation type="submission" date="2021-03" db="EMBL/GenBank/DDBJ databases">
        <title>novel species isolated from a fishpond in China.</title>
        <authorList>
            <person name="Lu H."/>
            <person name="Cai Z."/>
        </authorList>
    </citation>
    <scope>NUCLEOTIDE SEQUENCE</scope>
    <source>
        <strain evidence="8">JCM 30855</strain>
    </source>
</reference>
<keyword evidence="9" id="KW-1185">Reference proteome</keyword>
<dbReference type="InterPro" id="IPR000808">
    <property type="entry name" value="Mrp-like_CS"/>
</dbReference>
<dbReference type="CDD" id="cd02037">
    <property type="entry name" value="Mrp_NBP35"/>
    <property type="match status" value="1"/>
</dbReference>
<evidence type="ECO:0000256" key="6">
    <source>
        <dbReference type="ARBA" id="ARBA00024036"/>
    </source>
</evidence>
<dbReference type="HAMAP" id="MF_02040">
    <property type="entry name" value="Mrp_NBP35"/>
    <property type="match status" value="1"/>
</dbReference>
<evidence type="ECO:0000256" key="5">
    <source>
        <dbReference type="ARBA" id="ARBA00023014"/>
    </source>
</evidence>
<dbReference type="Pfam" id="PF10609">
    <property type="entry name" value="ParA"/>
    <property type="match status" value="1"/>
</dbReference>
<dbReference type="GO" id="GO:0140663">
    <property type="term" value="F:ATP-dependent FeS chaperone activity"/>
    <property type="evidence" value="ECO:0007669"/>
    <property type="project" value="InterPro"/>
</dbReference>
<gene>
    <name evidence="8" type="primary">apbC</name>
    <name evidence="8" type="ORF">J0A66_20120</name>
</gene>
<comment type="subunit">
    <text evidence="7">Homodimer.</text>
</comment>
<dbReference type="InterPro" id="IPR033756">
    <property type="entry name" value="YlxH/NBP35"/>
</dbReference>
<dbReference type="InterPro" id="IPR044304">
    <property type="entry name" value="NUBPL-like"/>
</dbReference>
<dbReference type="PANTHER" id="PTHR42961">
    <property type="entry name" value="IRON-SULFUR PROTEIN NUBPL"/>
    <property type="match status" value="1"/>
</dbReference>
<keyword evidence="4 7" id="KW-0408">Iron</keyword>
<sequence>MHHQITSQRESSLFFKSSQSSASAEQVVNVLSGFFQLCPAQVKGWVETSRKGLTITLPFACSSRSDELEKRLSEVADKVELQQKVAFSGQPKRAHRSIRNLVAVASGKGGVGKSTSTVNLALALQAEGARVGILDADIYGPSIPIMLGNSQEHPTSSDNKHMQPLEAHGLVANSIGYLVSKDDAAIWRGPMASRALQQLLNETLWPELDYLLIDLPPGTGDIQLTLAQQIPVSGAVVVTTPQNIALADAQKAIAMFNKVNVPVLGVLENMSYHQCEKCGHKEYLFARDGGEHISSHNQVPLLGHIPLDIHIREYTDSGKALITERPDSPLSQAYGAAARQLALELYLHSLKAPQAIDISMQND</sequence>
<dbReference type="PANTHER" id="PTHR42961:SF2">
    <property type="entry name" value="IRON-SULFUR PROTEIN NUBPL"/>
    <property type="match status" value="1"/>
</dbReference>
<dbReference type="AlphaFoldDB" id="A0A939DSH8"/>
<dbReference type="NCBIfam" id="NF008669">
    <property type="entry name" value="PRK11670.1"/>
    <property type="match status" value="1"/>
</dbReference>
<keyword evidence="5 7" id="KW-0411">Iron-sulfur</keyword>
<name>A0A939DSH8_9ALTE</name>
<proteinExistence type="inferred from homology"/>
<dbReference type="GO" id="GO:0051539">
    <property type="term" value="F:4 iron, 4 sulfur cluster binding"/>
    <property type="evidence" value="ECO:0007669"/>
    <property type="project" value="TreeGrafter"/>
</dbReference>
<evidence type="ECO:0000313" key="8">
    <source>
        <dbReference type="EMBL" id="MBN7827547.1"/>
    </source>
</evidence>
<dbReference type="GO" id="GO:0016226">
    <property type="term" value="P:iron-sulfur cluster assembly"/>
    <property type="evidence" value="ECO:0007669"/>
    <property type="project" value="InterPro"/>
</dbReference>
<evidence type="ECO:0000256" key="3">
    <source>
        <dbReference type="ARBA" id="ARBA00022840"/>
    </source>
</evidence>
<dbReference type="PROSITE" id="PS01215">
    <property type="entry name" value="MRP"/>
    <property type="match status" value="1"/>
</dbReference>
<evidence type="ECO:0000256" key="7">
    <source>
        <dbReference type="HAMAP-Rule" id="MF_02040"/>
    </source>
</evidence>
<dbReference type="InterPro" id="IPR027417">
    <property type="entry name" value="P-loop_NTPase"/>
</dbReference>
<dbReference type="Proteomes" id="UP000664654">
    <property type="component" value="Unassembled WGS sequence"/>
</dbReference>
<comment type="similarity">
    <text evidence="6 7">Belongs to the Mrp/NBP35 ATP-binding proteins family.</text>
</comment>
<comment type="function">
    <text evidence="7">Binds and transfers iron-sulfur (Fe-S) clusters to target apoproteins. Can hydrolyze ATP.</text>
</comment>
<keyword evidence="7" id="KW-0378">Hydrolase</keyword>
<comment type="caution">
    <text evidence="8">The sequence shown here is derived from an EMBL/GenBank/DDBJ whole genome shotgun (WGS) entry which is preliminary data.</text>
</comment>
<dbReference type="FunFam" id="3.40.50.300:FF:000418">
    <property type="entry name" value="Iron-sulfur cluster carrier protein"/>
    <property type="match status" value="1"/>
</dbReference>
<evidence type="ECO:0000256" key="2">
    <source>
        <dbReference type="ARBA" id="ARBA00022741"/>
    </source>
</evidence>
<dbReference type="SUPFAM" id="SSF52540">
    <property type="entry name" value="P-loop containing nucleoside triphosphate hydrolases"/>
    <property type="match status" value="1"/>
</dbReference>
<dbReference type="EMBL" id="JAFKCV010000020">
    <property type="protein sequence ID" value="MBN7827547.1"/>
    <property type="molecule type" value="Genomic_DNA"/>
</dbReference>
<dbReference type="GO" id="GO:0016887">
    <property type="term" value="F:ATP hydrolysis activity"/>
    <property type="evidence" value="ECO:0007669"/>
    <property type="project" value="UniProtKB-UniRule"/>
</dbReference>
<dbReference type="GO" id="GO:0005524">
    <property type="term" value="F:ATP binding"/>
    <property type="evidence" value="ECO:0007669"/>
    <property type="project" value="UniProtKB-UniRule"/>
</dbReference>
<keyword evidence="1 7" id="KW-0479">Metal-binding</keyword>
<dbReference type="InterPro" id="IPR019591">
    <property type="entry name" value="Mrp/NBP35_ATP-bd"/>
</dbReference>
<evidence type="ECO:0000256" key="4">
    <source>
        <dbReference type="ARBA" id="ARBA00023004"/>
    </source>
</evidence>
<accession>A0A939DSH8</accession>
<dbReference type="GO" id="GO:0005829">
    <property type="term" value="C:cytosol"/>
    <property type="evidence" value="ECO:0007669"/>
    <property type="project" value="TreeGrafter"/>
</dbReference>
<organism evidence="8 9">
    <name type="scientific">Bowmanella dokdonensis</name>
    <dbReference type="NCBI Taxonomy" id="751969"/>
    <lineage>
        <taxon>Bacteria</taxon>
        <taxon>Pseudomonadati</taxon>
        <taxon>Pseudomonadota</taxon>
        <taxon>Gammaproteobacteria</taxon>
        <taxon>Alteromonadales</taxon>
        <taxon>Alteromonadaceae</taxon>
        <taxon>Bowmanella</taxon>
    </lineage>
</organism>
<feature type="binding site" evidence="7">
    <location>
        <begin position="107"/>
        <end position="114"/>
    </location>
    <ligand>
        <name>ATP</name>
        <dbReference type="ChEBI" id="CHEBI:30616"/>
    </ligand>
</feature>
<evidence type="ECO:0000313" key="9">
    <source>
        <dbReference type="Proteomes" id="UP000664654"/>
    </source>
</evidence>